<evidence type="ECO:0000256" key="3">
    <source>
        <dbReference type="ARBA" id="ARBA00024347"/>
    </source>
</evidence>
<evidence type="ECO:0008006" key="11">
    <source>
        <dbReference type="Google" id="ProtNLM"/>
    </source>
</evidence>
<dbReference type="EMBL" id="JAFIRN010000007">
    <property type="protein sequence ID" value="KAG5845848.1"/>
    <property type="molecule type" value="Genomic_DNA"/>
</dbReference>
<dbReference type="AlphaFoldDB" id="A0A9D3RWK2"/>
<evidence type="ECO:0000256" key="1">
    <source>
        <dbReference type="ARBA" id="ARBA00004123"/>
    </source>
</evidence>
<evidence type="ECO:0000256" key="2">
    <source>
        <dbReference type="ARBA" id="ARBA00023242"/>
    </source>
</evidence>
<dbReference type="Pfam" id="PF00644">
    <property type="entry name" value="PARP"/>
    <property type="match status" value="1"/>
</dbReference>
<comment type="subcellular location">
    <subcellularLocation>
        <location evidence="1">Nucleus</location>
    </subcellularLocation>
</comment>
<dbReference type="SUPFAM" id="SSF117839">
    <property type="entry name" value="WWE domain"/>
    <property type="match status" value="1"/>
</dbReference>
<dbReference type="GO" id="GO:0003950">
    <property type="term" value="F:NAD+ poly-ADP-ribosyltransferase activity"/>
    <property type="evidence" value="ECO:0007669"/>
    <property type="project" value="InterPro"/>
</dbReference>
<keyword evidence="4" id="KW-0862">Zinc</keyword>
<feature type="domain" description="C3H1-type" evidence="6">
    <location>
        <begin position="227"/>
        <end position="249"/>
    </location>
</feature>
<dbReference type="Pfam" id="PF02825">
    <property type="entry name" value="WWE"/>
    <property type="match status" value="1"/>
</dbReference>
<dbReference type="InterPro" id="IPR051712">
    <property type="entry name" value="ARTD-AVP"/>
</dbReference>
<keyword evidence="10" id="KW-1185">Reference proteome</keyword>
<dbReference type="PROSITE" id="PS51059">
    <property type="entry name" value="PARP_CATALYTIC"/>
    <property type="match status" value="1"/>
</dbReference>
<comment type="caution">
    <text evidence="9">The sequence shown here is derived from an EMBL/GenBank/DDBJ whole genome shotgun (WGS) entry which is preliminary data.</text>
</comment>
<keyword evidence="2" id="KW-0539">Nucleus</keyword>
<organism evidence="9 10">
    <name type="scientific">Anguilla anguilla</name>
    <name type="common">European freshwater eel</name>
    <name type="synonym">Muraena anguilla</name>
    <dbReference type="NCBI Taxonomy" id="7936"/>
    <lineage>
        <taxon>Eukaryota</taxon>
        <taxon>Metazoa</taxon>
        <taxon>Chordata</taxon>
        <taxon>Craniata</taxon>
        <taxon>Vertebrata</taxon>
        <taxon>Euteleostomi</taxon>
        <taxon>Actinopterygii</taxon>
        <taxon>Neopterygii</taxon>
        <taxon>Teleostei</taxon>
        <taxon>Anguilliformes</taxon>
        <taxon>Anguillidae</taxon>
        <taxon>Anguilla</taxon>
    </lineage>
</organism>
<dbReference type="GO" id="GO:0008270">
    <property type="term" value="F:zinc ion binding"/>
    <property type="evidence" value="ECO:0007669"/>
    <property type="project" value="UniProtKB-KW"/>
</dbReference>
<comment type="similarity">
    <text evidence="3">Belongs to the ARTD/PARP family.</text>
</comment>
<evidence type="ECO:0000256" key="5">
    <source>
        <dbReference type="SAM" id="MobiDB-lite"/>
    </source>
</evidence>
<feature type="zinc finger region" description="C3H1-type" evidence="4">
    <location>
        <begin position="227"/>
        <end position="249"/>
    </location>
</feature>
<dbReference type="PANTHER" id="PTHR45740:SF6">
    <property type="entry name" value="PROTEIN MONO-ADP-RIBOSYLTRANSFERASE PARP12"/>
    <property type="match status" value="1"/>
</dbReference>
<evidence type="ECO:0000259" key="7">
    <source>
        <dbReference type="PROSITE" id="PS50918"/>
    </source>
</evidence>
<accession>A0A9D3RWK2</accession>
<reference evidence="9" key="1">
    <citation type="submission" date="2021-01" db="EMBL/GenBank/DDBJ databases">
        <title>A chromosome-scale assembly of European eel, Anguilla anguilla.</title>
        <authorList>
            <person name="Henkel C."/>
            <person name="Jong-Raadsen S.A."/>
            <person name="Dufour S."/>
            <person name="Weltzien F.-A."/>
            <person name="Palstra A.P."/>
            <person name="Pelster B."/>
            <person name="Spaink H.P."/>
            <person name="Van Den Thillart G.E."/>
            <person name="Jansen H."/>
            <person name="Zahm M."/>
            <person name="Klopp C."/>
            <person name="Cedric C."/>
            <person name="Louis A."/>
            <person name="Berthelot C."/>
            <person name="Parey E."/>
            <person name="Roest Crollius H."/>
            <person name="Montfort J."/>
            <person name="Robinson-Rechavi M."/>
            <person name="Bucao C."/>
            <person name="Bouchez O."/>
            <person name="Gislard M."/>
            <person name="Lluch J."/>
            <person name="Milhes M."/>
            <person name="Lampietro C."/>
            <person name="Lopez Roques C."/>
            <person name="Donnadieu C."/>
            <person name="Braasch I."/>
            <person name="Desvignes T."/>
            <person name="Postlethwait J."/>
            <person name="Bobe J."/>
            <person name="Guiguen Y."/>
            <person name="Dirks R."/>
        </authorList>
    </citation>
    <scope>NUCLEOTIDE SEQUENCE</scope>
    <source>
        <strain evidence="9">Tag_6206</strain>
        <tissue evidence="9">Liver</tissue>
    </source>
</reference>
<dbReference type="CDD" id="cd01439">
    <property type="entry name" value="TCCD_inducible_PARP_like"/>
    <property type="match status" value="1"/>
</dbReference>
<dbReference type="InterPro" id="IPR004170">
    <property type="entry name" value="WWE_dom"/>
</dbReference>
<dbReference type="SUPFAM" id="SSF56399">
    <property type="entry name" value="ADP-ribosylation"/>
    <property type="match status" value="1"/>
</dbReference>
<dbReference type="Proteomes" id="UP001044222">
    <property type="component" value="Chromosome 7"/>
</dbReference>
<gene>
    <name evidence="9" type="ORF">ANANG_G00143530</name>
</gene>
<sequence>MLSLSGSRRTSEMAELLFSEVPLKKRKTETESADQSRPCRQVPFSLLSSTELLLQIPQNSNTSLPVWESVNAAHAQVQWSVTPYGITIQITPLTTQKAQSNDQPETQPSSLSETQLSTLPTSLPVPSIQPMPQMIHGVPLNLSTQIAWNTPNPYGLNLLPVLPYQTQATQSPPKPLPQSQTLPQLTPSCQSLSGPGAATHEVIDLPSVFYQLDAKTCYTQSSGSIYICDRFLTGHCRYKSNCKQHHTPLPFHWQLRRRDTQQWVDVSLSALVKLEKLYCDIGRETIKMQDETDMFSLHFDTMTVKNSVKYDEARRLTNRSNPARIPLLSTVWKIYWWNDYEWEPYKEEVSTLLLEKMREGRTSCRFFIGEQEYKVDFSTLTQRNLTTRFKRRVRLRPTFHSLFSLKSHLKTVSLGEPPRPFGQVLPSLSVDPLQEFSSWYPPVWTLSPDQGFSLVKVPPNAKAYQSVHCLFHSTMLETKTEIISIQQVQNVFQWDKYRRQKEHMQSRSTVERRSLERHLFHGTTEDCAKEISLTNFDPRVSGKNGVAYGQGTYFARHASYADAYAQASGEENCQHMFLAKVLVGRMSVGNTAFCRPPCLDPQTPGFERYDTCVNWLYNPSTFVVFDSCQCYPYYLIKYKALSDIVNIC</sequence>
<evidence type="ECO:0000259" key="6">
    <source>
        <dbReference type="PROSITE" id="PS50103"/>
    </source>
</evidence>
<feature type="domain" description="WWE" evidence="7">
    <location>
        <begin position="318"/>
        <end position="395"/>
    </location>
</feature>
<dbReference type="GO" id="GO:0005634">
    <property type="term" value="C:nucleus"/>
    <property type="evidence" value="ECO:0007669"/>
    <property type="project" value="UniProtKB-SubCell"/>
</dbReference>
<feature type="domain" description="PARP catalytic" evidence="8">
    <location>
        <begin position="438"/>
        <end position="648"/>
    </location>
</feature>
<dbReference type="Gene3D" id="3.90.228.10">
    <property type="match status" value="1"/>
</dbReference>
<proteinExistence type="inferred from homology"/>
<dbReference type="PROSITE" id="PS50103">
    <property type="entry name" value="ZF_C3H1"/>
    <property type="match status" value="1"/>
</dbReference>
<evidence type="ECO:0000313" key="10">
    <source>
        <dbReference type="Proteomes" id="UP001044222"/>
    </source>
</evidence>
<evidence type="ECO:0000313" key="9">
    <source>
        <dbReference type="EMBL" id="KAG5845848.1"/>
    </source>
</evidence>
<feature type="compositionally biased region" description="Polar residues" evidence="5">
    <location>
        <begin position="95"/>
        <end position="121"/>
    </location>
</feature>
<dbReference type="PANTHER" id="PTHR45740">
    <property type="entry name" value="POLY [ADP-RIBOSE] POLYMERASE"/>
    <property type="match status" value="1"/>
</dbReference>
<name>A0A9D3RWK2_ANGAN</name>
<protein>
    <recommendedName>
        <fullName evidence="11">Poly [ADP-ribose] polymerase</fullName>
    </recommendedName>
</protein>
<keyword evidence="4" id="KW-0863">Zinc-finger</keyword>
<keyword evidence="4" id="KW-0479">Metal-binding</keyword>
<dbReference type="InterPro" id="IPR037197">
    <property type="entry name" value="WWE_dom_sf"/>
</dbReference>
<dbReference type="InterPro" id="IPR000571">
    <property type="entry name" value="Znf_CCCH"/>
</dbReference>
<dbReference type="GO" id="GO:1990404">
    <property type="term" value="F:NAD+-protein mono-ADP-ribosyltransferase activity"/>
    <property type="evidence" value="ECO:0007669"/>
    <property type="project" value="TreeGrafter"/>
</dbReference>
<dbReference type="InterPro" id="IPR012317">
    <property type="entry name" value="Poly(ADP-ribose)pol_cat_dom"/>
</dbReference>
<feature type="region of interest" description="Disordered" evidence="5">
    <location>
        <begin position="95"/>
        <end position="123"/>
    </location>
</feature>
<evidence type="ECO:0000256" key="4">
    <source>
        <dbReference type="PROSITE-ProRule" id="PRU00723"/>
    </source>
</evidence>
<dbReference type="PROSITE" id="PS50918">
    <property type="entry name" value="WWE"/>
    <property type="match status" value="1"/>
</dbReference>
<dbReference type="Gene3D" id="3.30.720.50">
    <property type="match status" value="1"/>
</dbReference>
<evidence type="ECO:0000259" key="8">
    <source>
        <dbReference type="PROSITE" id="PS51059"/>
    </source>
</evidence>